<dbReference type="Gene3D" id="1.10.8.60">
    <property type="match status" value="1"/>
</dbReference>
<dbReference type="PANTHER" id="PTHR34301">
    <property type="entry name" value="DNA-BINDING PROTEIN-RELATED"/>
    <property type="match status" value="1"/>
</dbReference>
<reference evidence="1 2" key="1">
    <citation type="submission" date="2017-04" db="EMBL/GenBank/DDBJ databases">
        <title>Novel microbial lineages endemic to geothermal iron-oxide mats fill important gaps in the evolutionary history of Archaea.</title>
        <authorList>
            <person name="Jay Z.J."/>
            <person name="Beam J.P."/>
            <person name="Dlakic M."/>
            <person name="Rusch D.B."/>
            <person name="Kozubal M.A."/>
            <person name="Inskeep W.P."/>
        </authorList>
    </citation>
    <scope>NUCLEOTIDE SEQUENCE [LARGE SCALE GENOMIC DNA]</scope>
    <source>
        <strain evidence="1">BE_D</strain>
    </source>
</reference>
<protein>
    <recommendedName>
        <fullName evidence="3">ATPase domain-containing protein</fullName>
    </recommendedName>
</protein>
<comment type="caution">
    <text evidence="1">The sequence shown here is derived from an EMBL/GenBank/DDBJ whole genome shotgun (WGS) entry which is preliminary data.</text>
</comment>
<dbReference type="Proteomes" id="UP000242015">
    <property type="component" value="Unassembled WGS sequence"/>
</dbReference>
<dbReference type="EMBL" id="NEXF01000287">
    <property type="protein sequence ID" value="PSO07276.1"/>
    <property type="molecule type" value="Genomic_DNA"/>
</dbReference>
<sequence>MKTALGECTQSVVYLDARRLEEEGYTRQVLYELFSEEFSGAGGLWFKAKDYLKRVKGVHVGPVGVDIDWGEGGTRLSSLFRALDEWASDQGKILVVAVDGAQVLRRLAGGKSRINFVQLIAYSYDNLENIRFILTGSEAGLLHEFLGLEDPESALYARGYNTITLERFNRETSLGFLEAGFRELGVKPPKGLLSSAVDRLDGLVGWLTLFKYTATERGAEAALEEVLRKAKGIVKKEMVTVLRRSNHYRPILKALSQGKNGWSQLKKEPIN</sequence>
<evidence type="ECO:0000313" key="1">
    <source>
        <dbReference type="EMBL" id="PSO07276.1"/>
    </source>
</evidence>
<proteinExistence type="predicted"/>
<dbReference type="PANTHER" id="PTHR34301:SF8">
    <property type="entry name" value="ATPASE DOMAIN-CONTAINING PROTEIN"/>
    <property type="match status" value="1"/>
</dbReference>
<accession>A0A2R6C936</accession>
<organism evidence="1 2">
    <name type="scientific">Candidatus Marsarchaeota G2 archaeon BE_D</name>
    <dbReference type="NCBI Taxonomy" id="1978158"/>
    <lineage>
        <taxon>Archaea</taxon>
        <taxon>Candidatus Marsarchaeota</taxon>
        <taxon>Candidatus Marsarchaeota group 2</taxon>
    </lineage>
</organism>
<evidence type="ECO:0000313" key="2">
    <source>
        <dbReference type="Proteomes" id="UP000242015"/>
    </source>
</evidence>
<gene>
    <name evidence="1" type="ORF">B9Q04_11755</name>
</gene>
<dbReference type="AlphaFoldDB" id="A0A2R6C936"/>
<evidence type="ECO:0008006" key="3">
    <source>
        <dbReference type="Google" id="ProtNLM"/>
    </source>
</evidence>
<dbReference type="InterPro" id="IPR027417">
    <property type="entry name" value="P-loop_NTPase"/>
</dbReference>
<name>A0A2R6C936_9ARCH</name>
<dbReference type="Gene3D" id="3.40.50.300">
    <property type="entry name" value="P-loop containing nucleotide triphosphate hydrolases"/>
    <property type="match status" value="1"/>
</dbReference>
<dbReference type="SUPFAM" id="SSF52540">
    <property type="entry name" value="P-loop containing nucleoside triphosphate hydrolases"/>
    <property type="match status" value="1"/>
</dbReference>